<organism evidence="2 3">
    <name type="scientific">Ajellomyces dermatitidis (strain ER-3 / ATCC MYA-2586)</name>
    <name type="common">Blastomyces dermatitidis</name>
    <dbReference type="NCBI Taxonomy" id="559297"/>
    <lineage>
        <taxon>Eukaryota</taxon>
        <taxon>Fungi</taxon>
        <taxon>Dikarya</taxon>
        <taxon>Ascomycota</taxon>
        <taxon>Pezizomycotina</taxon>
        <taxon>Eurotiomycetes</taxon>
        <taxon>Eurotiomycetidae</taxon>
        <taxon>Onygenales</taxon>
        <taxon>Ajellomycetaceae</taxon>
        <taxon>Blastomyces</taxon>
    </lineage>
</organism>
<feature type="region of interest" description="Disordered" evidence="1">
    <location>
        <begin position="1"/>
        <end position="44"/>
    </location>
</feature>
<dbReference type="GeneID" id="69031776"/>
<keyword evidence="3" id="KW-1185">Reference proteome</keyword>
<evidence type="ECO:0008006" key="4">
    <source>
        <dbReference type="Google" id="ProtNLM"/>
    </source>
</evidence>
<evidence type="ECO:0000313" key="3">
    <source>
        <dbReference type="Proteomes" id="UP000002039"/>
    </source>
</evidence>
<dbReference type="Proteomes" id="UP000002039">
    <property type="component" value="Unassembled WGS sequence"/>
</dbReference>
<evidence type="ECO:0000313" key="2">
    <source>
        <dbReference type="EMBL" id="OAT01064.1"/>
    </source>
</evidence>
<accession>A0ABX2VV78</accession>
<dbReference type="RefSeq" id="XP_045280791.1">
    <property type="nucleotide sequence ID" value="XM_045426069.1"/>
</dbReference>
<evidence type="ECO:0000256" key="1">
    <source>
        <dbReference type="SAM" id="MobiDB-lite"/>
    </source>
</evidence>
<reference evidence="3" key="1">
    <citation type="journal article" date="2015" name="PLoS Genet.">
        <title>The dynamic genome and transcriptome of the human fungal pathogen Blastomyces and close relative Emmonsia.</title>
        <authorList>
            <person name="Munoz J.F."/>
            <person name="Gauthier G.M."/>
            <person name="Desjardins C.A."/>
            <person name="Gallo J.E."/>
            <person name="Holder J."/>
            <person name="Sullivan T.D."/>
            <person name="Marty A.J."/>
            <person name="Carmen J.C."/>
            <person name="Chen Z."/>
            <person name="Ding L."/>
            <person name="Gujja S."/>
            <person name="Magrini V."/>
            <person name="Misas E."/>
            <person name="Mitreva M."/>
            <person name="Priest M."/>
            <person name="Saif S."/>
            <person name="Whiston E.A."/>
            <person name="Young S."/>
            <person name="Zeng Q."/>
            <person name="Goldman W.E."/>
            <person name="Mardis E.R."/>
            <person name="Taylor J.W."/>
            <person name="McEwen J.G."/>
            <person name="Clay O.K."/>
            <person name="Klein B.S."/>
            <person name="Cuomo C.A."/>
        </authorList>
    </citation>
    <scope>NUCLEOTIDE SEQUENCE [LARGE SCALE GENOMIC DNA]</scope>
    <source>
        <strain evidence="3">ER-3 / ATCC MYA-2586</strain>
    </source>
</reference>
<sequence length="400" mass="45771">MPPRMRATAGLLDTPASNMDMDEEYGQDTPTPMPRGGEMGSQTGGQMNENAMIRMMMDYMEKQDKRMEMLIQKLGSNSSSLSTTQDPISEYRKDAKAKLEGKHVIILNGSVNYLEWKSSILADAHLIQAKDVLIKGETVPPTTVPLDIELWNRKNELLYTRIFQSLNATVRDSLGPLDEDAYLAATIWKNLARRYAISRAEERLLTTKKMRDLRLKNSDFHTYLANFRDLKAKLVSLGENWAECTYHDLFILGLGDWQQEFIRMKLDEFYATKQGPIQNLNLDDLMDQLATRATTNMPATITRPSTASPVTERFDERQCHYCDNTGHIIKYCWFKNPNLANAEWKERNKERIEALKTAKDKKNKDKDDILMSQPGHGFFAGVSPDVYELMKDQPSYSQDG</sequence>
<protein>
    <recommendedName>
        <fullName evidence="4">CCHC-type domain-containing protein</fullName>
    </recommendedName>
</protein>
<proteinExistence type="predicted"/>
<dbReference type="EMBL" id="EQ999976">
    <property type="protein sequence ID" value="OAT01064.1"/>
    <property type="molecule type" value="Genomic_DNA"/>
</dbReference>
<name>A0ABX2VV78_AJEDR</name>
<gene>
    <name evidence="2" type="ORF">BDCG_16884</name>
</gene>